<dbReference type="EMBL" id="CAJNNW010036767">
    <property type="protein sequence ID" value="CAE8737408.1"/>
    <property type="molecule type" value="Genomic_DNA"/>
</dbReference>
<keyword evidence="1" id="KW-0812">Transmembrane</keyword>
<evidence type="ECO:0000313" key="3">
    <source>
        <dbReference type="Proteomes" id="UP000626109"/>
    </source>
</evidence>
<comment type="caution">
    <text evidence="2">The sequence shown here is derived from an EMBL/GenBank/DDBJ whole genome shotgun (WGS) entry which is preliminary data.</text>
</comment>
<reference evidence="2" key="1">
    <citation type="submission" date="2021-02" db="EMBL/GenBank/DDBJ databases">
        <authorList>
            <person name="Dougan E. K."/>
            <person name="Rhodes N."/>
            <person name="Thang M."/>
            <person name="Chan C."/>
        </authorList>
    </citation>
    <scope>NUCLEOTIDE SEQUENCE</scope>
</reference>
<protein>
    <submittedName>
        <fullName evidence="2">Uncharacterized protein</fullName>
    </submittedName>
</protein>
<dbReference type="Proteomes" id="UP000626109">
    <property type="component" value="Unassembled WGS sequence"/>
</dbReference>
<evidence type="ECO:0000256" key="1">
    <source>
        <dbReference type="SAM" id="Phobius"/>
    </source>
</evidence>
<keyword evidence="1" id="KW-1133">Transmembrane helix</keyword>
<keyword evidence="1" id="KW-0472">Membrane</keyword>
<gene>
    <name evidence="2" type="ORF">PGLA2088_LOCUS48747</name>
</gene>
<organism evidence="2 3">
    <name type="scientific">Polarella glacialis</name>
    <name type="common">Dinoflagellate</name>
    <dbReference type="NCBI Taxonomy" id="89957"/>
    <lineage>
        <taxon>Eukaryota</taxon>
        <taxon>Sar</taxon>
        <taxon>Alveolata</taxon>
        <taxon>Dinophyceae</taxon>
        <taxon>Suessiales</taxon>
        <taxon>Suessiaceae</taxon>
        <taxon>Polarella</taxon>
    </lineage>
</organism>
<feature type="transmembrane region" description="Helical" evidence="1">
    <location>
        <begin position="54"/>
        <end position="79"/>
    </location>
</feature>
<evidence type="ECO:0000313" key="2">
    <source>
        <dbReference type="EMBL" id="CAE8737408.1"/>
    </source>
</evidence>
<feature type="transmembrane region" description="Helical" evidence="1">
    <location>
        <begin position="278"/>
        <end position="297"/>
    </location>
</feature>
<proteinExistence type="predicted"/>
<name>A0A813LSY3_POLGL</name>
<feature type="transmembrane region" description="Helical" evidence="1">
    <location>
        <begin position="201"/>
        <end position="220"/>
    </location>
</feature>
<sequence length="307" mass="32737">APAMVAFTGMAVPSMRPRPLVTSFSMEAEAAPGQSSMALVKVDKENTMATAGVLAGVAGVLVGGVWLGGALFAATSYLVRKDDDLSKGLSGVATGSLEALNFVDYLSNKYEVTSKLGSALSQGPLESVSDAITNFDKEVGIKDSLGGILLSGTDLAAQAVAKAMELNEEYRVTDQIKEKIDSALRAMLHILNGAMLHILNWLDYIGLGAAICALSGMALPPTSKKVVNLVSSATMPIAGLALYAFLRWQWSLGSVSYTVVETPSCDDKVNYYRTLRNVYLDFTLMVSLLLAIWVAQLKRELEDKKKS</sequence>
<feature type="non-terminal residue" evidence="2">
    <location>
        <position position="1"/>
    </location>
</feature>
<feature type="transmembrane region" description="Helical" evidence="1">
    <location>
        <begin position="226"/>
        <end position="246"/>
    </location>
</feature>
<accession>A0A813LSY3</accession>
<dbReference type="AlphaFoldDB" id="A0A813LSY3"/>